<evidence type="ECO:0000313" key="13">
    <source>
        <dbReference type="Proteomes" id="UP000464378"/>
    </source>
</evidence>
<feature type="transmembrane region" description="Helical" evidence="7">
    <location>
        <begin position="98"/>
        <end position="119"/>
    </location>
</feature>
<dbReference type="EC" id="2.7.13.3" evidence="2"/>
<keyword evidence="7" id="KW-1133">Transmembrane helix</keyword>
<feature type="domain" description="PAS" evidence="10">
    <location>
        <begin position="157"/>
        <end position="227"/>
    </location>
</feature>
<dbReference type="InterPro" id="IPR004358">
    <property type="entry name" value="Sig_transdc_His_kin-like_C"/>
</dbReference>
<dbReference type="CDD" id="cd00130">
    <property type="entry name" value="PAS"/>
    <property type="match status" value="5"/>
</dbReference>
<dbReference type="Gene3D" id="3.30.450.20">
    <property type="entry name" value="PAS domain"/>
    <property type="match status" value="5"/>
</dbReference>
<dbReference type="SMART" id="SM00448">
    <property type="entry name" value="REC"/>
    <property type="match status" value="1"/>
</dbReference>
<keyword evidence="13" id="KW-1185">Reference proteome</keyword>
<feature type="transmembrane region" description="Helical" evidence="7">
    <location>
        <begin position="52"/>
        <end position="78"/>
    </location>
</feature>
<dbReference type="Gene3D" id="3.40.50.2300">
    <property type="match status" value="1"/>
</dbReference>
<dbReference type="KEGG" id="tim:GMBLW1_13380"/>
<evidence type="ECO:0000256" key="6">
    <source>
        <dbReference type="PROSITE-ProRule" id="PRU00169"/>
    </source>
</evidence>
<dbReference type="PROSITE" id="PS50113">
    <property type="entry name" value="PAC"/>
    <property type="match status" value="2"/>
</dbReference>
<dbReference type="SUPFAM" id="SSF47384">
    <property type="entry name" value="Homodimeric domain of signal transducing histidine kinase"/>
    <property type="match status" value="1"/>
</dbReference>
<dbReference type="Gene3D" id="3.30.565.10">
    <property type="entry name" value="Histidine kinase-like ATPase, C-terminal domain"/>
    <property type="match status" value="1"/>
</dbReference>
<dbReference type="CDD" id="cd00082">
    <property type="entry name" value="HisKA"/>
    <property type="match status" value="1"/>
</dbReference>
<feature type="domain" description="PAC" evidence="11">
    <location>
        <begin position="231"/>
        <end position="283"/>
    </location>
</feature>
<dbReference type="EMBL" id="LR586016">
    <property type="protein sequence ID" value="VIP02622.1"/>
    <property type="molecule type" value="Genomic_DNA"/>
</dbReference>
<feature type="transmembrane region" description="Helical" evidence="7">
    <location>
        <begin position="20"/>
        <end position="45"/>
    </location>
</feature>
<feature type="modified residue" description="4-aspartylphosphate" evidence="6">
    <location>
        <position position="1104"/>
    </location>
</feature>
<protein>
    <recommendedName>
        <fullName evidence="2">histidine kinase</fullName>
        <ecNumber evidence="2">2.7.13.3</ecNumber>
    </recommendedName>
</protein>
<dbReference type="Pfam" id="PF02518">
    <property type="entry name" value="HATPase_c"/>
    <property type="match status" value="1"/>
</dbReference>
<dbReference type="RefSeq" id="WP_162657778.1">
    <property type="nucleotide sequence ID" value="NZ_LR593887.1"/>
</dbReference>
<dbReference type="InterPro" id="IPR000700">
    <property type="entry name" value="PAS-assoc_C"/>
</dbReference>
<dbReference type="SMART" id="SM00388">
    <property type="entry name" value="HisKA"/>
    <property type="match status" value="1"/>
</dbReference>
<accession>A0A6C2YP09</accession>
<dbReference type="InterPro" id="IPR036097">
    <property type="entry name" value="HisK_dim/P_sf"/>
</dbReference>
<dbReference type="SMART" id="SM00091">
    <property type="entry name" value="PAS"/>
    <property type="match status" value="5"/>
</dbReference>
<dbReference type="AlphaFoldDB" id="A0A6C2YP09"/>
<dbReference type="PROSITE" id="PS50109">
    <property type="entry name" value="HIS_KIN"/>
    <property type="match status" value="1"/>
</dbReference>
<gene>
    <name evidence="12" type="ORF">GMBLW1_13380</name>
</gene>
<evidence type="ECO:0000256" key="5">
    <source>
        <dbReference type="ARBA" id="ARBA00022777"/>
    </source>
</evidence>
<dbReference type="Pfam" id="PF08447">
    <property type="entry name" value="PAS_3"/>
    <property type="match status" value="1"/>
</dbReference>
<dbReference type="NCBIfam" id="TIGR00229">
    <property type="entry name" value="sensory_box"/>
    <property type="match status" value="3"/>
</dbReference>
<evidence type="ECO:0000256" key="4">
    <source>
        <dbReference type="ARBA" id="ARBA00022679"/>
    </source>
</evidence>
<feature type="domain" description="PAS" evidence="10">
    <location>
        <begin position="536"/>
        <end position="606"/>
    </location>
</feature>
<dbReference type="InterPro" id="IPR036890">
    <property type="entry name" value="HATPase_C_sf"/>
</dbReference>
<dbReference type="SUPFAM" id="SSF55785">
    <property type="entry name" value="PYP-like sensor domain (PAS domain)"/>
    <property type="match status" value="5"/>
</dbReference>
<organism evidence="12">
    <name type="scientific">Tuwongella immobilis</name>
    <dbReference type="NCBI Taxonomy" id="692036"/>
    <lineage>
        <taxon>Bacteria</taxon>
        <taxon>Pseudomonadati</taxon>
        <taxon>Planctomycetota</taxon>
        <taxon>Planctomycetia</taxon>
        <taxon>Gemmatales</taxon>
        <taxon>Gemmataceae</taxon>
        <taxon>Tuwongella</taxon>
    </lineage>
</organism>
<dbReference type="Proteomes" id="UP000464378">
    <property type="component" value="Chromosome"/>
</dbReference>
<dbReference type="PROSITE" id="PS50112">
    <property type="entry name" value="PAS"/>
    <property type="match status" value="5"/>
</dbReference>
<dbReference type="GO" id="GO:0006355">
    <property type="term" value="P:regulation of DNA-templated transcription"/>
    <property type="evidence" value="ECO:0007669"/>
    <property type="project" value="InterPro"/>
</dbReference>
<proteinExistence type="predicted"/>
<dbReference type="PANTHER" id="PTHR43304:SF1">
    <property type="entry name" value="PAC DOMAIN-CONTAINING PROTEIN"/>
    <property type="match status" value="1"/>
</dbReference>
<dbReference type="InterPro" id="IPR001789">
    <property type="entry name" value="Sig_transdc_resp-reg_receiver"/>
</dbReference>
<dbReference type="SMART" id="SM00086">
    <property type="entry name" value="PAC"/>
    <property type="match status" value="3"/>
</dbReference>
<feature type="domain" description="PAS" evidence="10">
    <location>
        <begin position="661"/>
        <end position="731"/>
    </location>
</feature>
<keyword evidence="7" id="KW-0472">Membrane</keyword>
<sequence>MHAHLTFSQWLRGQSSHWNWQAPALAILGIGSAYLLNTIFANIFWESFPTCLYFVVIVLLARFTTAIATGLAIALAAIVLATTAPLGTETHPAPSYALIVRLLLFIAMATAVGGLALSWQWIRWRLLQQIDSLTIAQRLIQEEFAARSLAEQNLRESESRYRRALHSSMVGIGLIDLQGVCLEANPALCDMFGYSETSLVGRSIFDLTHPDDRPKSQIFFNDCLHGDQPAYQFEKRYLHADGSIVHAVCSVSMVLDASGNPTSAVIQISDLTRQKRVEQQLAERESRLHKLAENIPNGAVFQIIVHPNGSRRFLVCSAGMAAITGIPLPDLVDDCSVLSSRIHPDDRKSIEQHEQQAIIDRKPMDVQIRMFRDDGSIRWLNFRSSPRPLPTGEVIWDGILADVTEYHQTLQQLMFGEARLKSILTSMPDTVFLLNSEAKFQGVYTSRPDLLPASESQLIGQSLFAMLPIDSVEFAKQAFEQLAATGQPQGFEFVLTRGSGTECFEASLSVCGLNEVLVIVRDVTGRRYAEAAMRESEARFQAFMDHIPLGAWILDRNSRVVYVNRFYGDMAGINPNVLIGRKAYDLYTPEAAEYHRANDLQVLQTNRPIDRLEPYLRSDGVRGEVLVVKFPIVRQDGERYIGAVALDITERTRFEHELRESERRLRSILDFSPTVISIKDLMGRYQFVNQRFVELFNRPTGSIIGRSASDLVPTEIADRWRETEVEVISTRKPMTFEETLPLSAGEHHFLSVVFPLIADDTTVYGICTIASDITKQKQDEAQKELITAQLQASDKLKSLGVLAGGLAHDFNNLLQPILGYTELLMNALPEDFAFRSMLPPITRAAQQSAQLCRQLLAYAGKGRFKVGPTNLNDAIAEMLELLRVTVSKRVTLLFQPAESLPLIEADRSQLGQVLLNLVINGSDAIGDVPGTVTIRTGCEYLDESQTRQLIPAIEGDPKSGSYVYVEVEDTGSGMTADVMKQIFEPFFTTKFTGRGLGMSAVLGIARGHSGGLTIHSQVGVGTRIRFSFPARYELSLQHSPPQNLHPAFPPNSLIYVVDDDPSVRDSACDTLQSLGYRVRGFSDATEAIEQFRIHASEISLVLSDLTMPGLSGEEIMHQLLQIRPSTPVILMSGYTETDLQNRFARLGFAAFLSKPFNQQELQQRLQEAANRTVQVS</sequence>
<dbReference type="Pfam" id="PF08448">
    <property type="entry name" value="PAS_4"/>
    <property type="match status" value="2"/>
</dbReference>
<dbReference type="InterPro" id="IPR013767">
    <property type="entry name" value="PAS_fold"/>
</dbReference>
<name>A0A6C2YP09_9BACT</name>
<dbReference type="InterPro" id="IPR052162">
    <property type="entry name" value="Sensor_kinase/Photoreceptor"/>
</dbReference>
<dbReference type="SUPFAM" id="SSF52172">
    <property type="entry name" value="CheY-like"/>
    <property type="match status" value="1"/>
</dbReference>
<dbReference type="Pfam" id="PF00072">
    <property type="entry name" value="Response_reg"/>
    <property type="match status" value="1"/>
</dbReference>
<dbReference type="InterPro" id="IPR013656">
    <property type="entry name" value="PAS_4"/>
</dbReference>
<dbReference type="EMBL" id="LR593887">
    <property type="protein sequence ID" value="VTS01954.1"/>
    <property type="molecule type" value="Genomic_DNA"/>
</dbReference>
<dbReference type="InParanoid" id="A0A6C2YP09"/>
<dbReference type="InterPro" id="IPR003594">
    <property type="entry name" value="HATPase_dom"/>
</dbReference>
<dbReference type="CDD" id="cd00156">
    <property type="entry name" value="REC"/>
    <property type="match status" value="1"/>
</dbReference>
<evidence type="ECO:0000259" key="9">
    <source>
        <dbReference type="PROSITE" id="PS50110"/>
    </source>
</evidence>
<keyword evidence="3 6" id="KW-0597">Phosphoprotein</keyword>
<dbReference type="SUPFAM" id="SSF55874">
    <property type="entry name" value="ATPase domain of HSP90 chaperone/DNA topoisomerase II/histidine kinase"/>
    <property type="match status" value="1"/>
</dbReference>
<evidence type="ECO:0000256" key="1">
    <source>
        <dbReference type="ARBA" id="ARBA00000085"/>
    </source>
</evidence>
<dbReference type="SMART" id="SM00387">
    <property type="entry name" value="HATPase_c"/>
    <property type="match status" value="1"/>
</dbReference>
<comment type="catalytic activity">
    <reaction evidence="1">
        <text>ATP + protein L-histidine = ADP + protein N-phospho-L-histidine.</text>
        <dbReference type="EC" id="2.7.13.3"/>
    </reaction>
</comment>
<evidence type="ECO:0000259" key="10">
    <source>
        <dbReference type="PROSITE" id="PS50112"/>
    </source>
</evidence>
<feature type="domain" description="Response regulatory" evidence="9">
    <location>
        <begin position="1053"/>
        <end position="1169"/>
    </location>
</feature>
<dbReference type="InterPro" id="IPR005467">
    <property type="entry name" value="His_kinase_dom"/>
</dbReference>
<dbReference type="Pfam" id="PF00989">
    <property type="entry name" value="PAS"/>
    <property type="match status" value="1"/>
</dbReference>
<dbReference type="PANTHER" id="PTHR43304">
    <property type="entry name" value="PHYTOCHROME-LIKE PROTEIN CPH1"/>
    <property type="match status" value="1"/>
</dbReference>
<dbReference type="InterPro" id="IPR003661">
    <property type="entry name" value="HisK_dim/P_dom"/>
</dbReference>
<dbReference type="InterPro" id="IPR000014">
    <property type="entry name" value="PAS"/>
</dbReference>
<dbReference type="PROSITE" id="PS50110">
    <property type="entry name" value="RESPONSE_REGULATORY"/>
    <property type="match status" value="1"/>
</dbReference>
<evidence type="ECO:0000256" key="3">
    <source>
        <dbReference type="ARBA" id="ARBA00022553"/>
    </source>
</evidence>
<reference evidence="12" key="1">
    <citation type="submission" date="2019-04" db="EMBL/GenBank/DDBJ databases">
        <authorList>
            <consortium name="Science for Life Laboratories"/>
        </authorList>
    </citation>
    <scope>NUCLEOTIDE SEQUENCE</scope>
    <source>
        <strain evidence="12">MBLW1</strain>
    </source>
</reference>
<keyword evidence="7" id="KW-0812">Transmembrane</keyword>
<feature type="domain" description="Histidine kinase" evidence="8">
    <location>
        <begin position="805"/>
        <end position="1032"/>
    </location>
</feature>
<dbReference type="Gene3D" id="1.10.287.130">
    <property type="match status" value="1"/>
</dbReference>
<keyword evidence="4" id="KW-0808">Transferase</keyword>
<evidence type="ECO:0000313" key="12">
    <source>
        <dbReference type="EMBL" id="VIP02622.1"/>
    </source>
</evidence>
<dbReference type="InterPro" id="IPR011006">
    <property type="entry name" value="CheY-like_superfamily"/>
</dbReference>
<evidence type="ECO:0000256" key="2">
    <source>
        <dbReference type="ARBA" id="ARBA00012438"/>
    </source>
</evidence>
<evidence type="ECO:0000256" key="7">
    <source>
        <dbReference type="SAM" id="Phobius"/>
    </source>
</evidence>
<evidence type="ECO:0000259" key="11">
    <source>
        <dbReference type="PROSITE" id="PS50113"/>
    </source>
</evidence>
<feature type="domain" description="PAC" evidence="11">
    <location>
        <begin position="364"/>
        <end position="415"/>
    </location>
</feature>
<dbReference type="InterPro" id="IPR035965">
    <property type="entry name" value="PAS-like_dom_sf"/>
</dbReference>
<dbReference type="Pfam" id="PF13426">
    <property type="entry name" value="PAS_9"/>
    <property type="match status" value="1"/>
</dbReference>
<feature type="domain" description="PAS" evidence="10">
    <location>
        <begin position="416"/>
        <end position="486"/>
    </location>
</feature>
<dbReference type="InterPro" id="IPR013655">
    <property type="entry name" value="PAS_fold_3"/>
</dbReference>
<dbReference type="PRINTS" id="PR00344">
    <property type="entry name" value="BCTRLSENSOR"/>
</dbReference>
<evidence type="ECO:0000259" key="8">
    <source>
        <dbReference type="PROSITE" id="PS50109"/>
    </source>
</evidence>
<dbReference type="InterPro" id="IPR001610">
    <property type="entry name" value="PAC"/>
</dbReference>
<dbReference type="GO" id="GO:0000155">
    <property type="term" value="F:phosphorelay sensor kinase activity"/>
    <property type="evidence" value="ECO:0007669"/>
    <property type="project" value="InterPro"/>
</dbReference>
<feature type="domain" description="PAS" evidence="10">
    <location>
        <begin position="284"/>
        <end position="361"/>
    </location>
</feature>
<keyword evidence="5" id="KW-0418">Kinase</keyword>